<dbReference type="NCBIfam" id="NF004372">
    <property type="entry name" value="PRK05740.1-2"/>
    <property type="match status" value="1"/>
</dbReference>
<dbReference type="PANTHER" id="PTHR33910">
    <property type="entry name" value="PROTEIN TRANSLOCASE SUBUNIT SECE"/>
    <property type="match status" value="1"/>
</dbReference>
<protein>
    <recommendedName>
        <fullName evidence="9">Protein translocase subunit SecE</fullName>
    </recommendedName>
</protein>
<dbReference type="EMBL" id="CP051180">
    <property type="protein sequence ID" value="QIZ78431.1"/>
    <property type="molecule type" value="Genomic_DNA"/>
</dbReference>
<dbReference type="GO" id="GO:0008320">
    <property type="term" value="F:protein transmembrane transporter activity"/>
    <property type="evidence" value="ECO:0007669"/>
    <property type="project" value="UniProtKB-UniRule"/>
</dbReference>
<comment type="subcellular location">
    <subcellularLocation>
        <location evidence="1">Membrane</location>
    </subcellularLocation>
</comment>
<dbReference type="GO" id="GO:0005886">
    <property type="term" value="C:plasma membrane"/>
    <property type="evidence" value="ECO:0007669"/>
    <property type="project" value="UniProtKB-UniRule"/>
</dbReference>
<keyword evidence="6 9" id="KW-1133">Transmembrane helix</keyword>
<feature type="transmembrane region" description="Helical" evidence="9">
    <location>
        <begin position="14"/>
        <end position="34"/>
    </location>
</feature>
<dbReference type="AlphaFoldDB" id="A0A6H1UH72"/>
<dbReference type="Proteomes" id="UP000501602">
    <property type="component" value="Chromosome"/>
</dbReference>
<name>A0A6H1UH72_9GAMM</name>
<dbReference type="GO" id="GO:0006605">
    <property type="term" value="P:protein targeting"/>
    <property type="evidence" value="ECO:0007669"/>
    <property type="project" value="UniProtKB-UniRule"/>
</dbReference>
<dbReference type="Gene3D" id="1.20.5.1030">
    <property type="entry name" value="Preprotein translocase secy subunit"/>
    <property type="match status" value="1"/>
</dbReference>
<keyword evidence="8 9" id="KW-0472">Membrane</keyword>
<dbReference type="GO" id="GO:0043952">
    <property type="term" value="P:protein transport by the Sec complex"/>
    <property type="evidence" value="ECO:0007669"/>
    <property type="project" value="UniProtKB-UniRule"/>
</dbReference>
<evidence type="ECO:0000256" key="8">
    <source>
        <dbReference type="ARBA" id="ARBA00023136"/>
    </source>
</evidence>
<keyword evidence="11" id="KW-1185">Reference proteome</keyword>
<evidence type="ECO:0000313" key="11">
    <source>
        <dbReference type="Proteomes" id="UP000501602"/>
    </source>
</evidence>
<dbReference type="RefSeq" id="WP_168662393.1">
    <property type="nucleotide sequence ID" value="NZ_CP051180.1"/>
</dbReference>
<evidence type="ECO:0000256" key="1">
    <source>
        <dbReference type="ARBA" id="ARBA00004370"/>
    </source>
</evidence>
<dbReference type="InterPro" id="IPR038379">
    <property type="entry name" value="SecE_sf"/>
</dbReference>
<comment type="caution">
    <text evidence="9">Lacks conserved residue(s) required for the propagation of feature annotation.</text>
</comment>
<evidence type="ECO:0000256" key="2">
    <source>
        <dbReference type="ARBA" id="ARBA00022448"/>
    </source>
</evidence>
<evidence type="ECO:0000256" key="5">
    <source>
        <dbReference type="ARBA" id="ARBA00022927"/>
    </source>
</evidence>
<evidence type="ECO:0000313" key="10">
    <source>
        <dbReference type="EMBL" id="QIZ78431.1"/>
    </source>
</evidence>
<evidence type="ECO:0000256" key="6">
    <source>
        <dbReference type="ARBA" id="ARBA00022989"/>
    </source>
</evidence>
<dbReference type="GO" id="GO:0009306">
    <property type="term" value="P:protein secretion"/>
    <property type="evidence" value="ECO:0007669"/>
    <property type="project" value="UniProtKB-UniRule"/>
</dbReference>
<evidence type="ECO:0000256" key="3">
    <source>
        <dbReference type="ARBA" id="ARBA00022475"/>
    </source>
</evidence>
<keyword evidence="2 9" id="KW-0813">Transport</keyword>
<dbReference type="Pfam" id="PF00584">
    <property type="entry name" value="SecE"/>
    <property type="match status" value="1"/>
</dbReference>
<dbReference type="GO" id="GO:0065002">
    <property type="term" value="P:intracellular protein transmembrane transport"/>
    <property type="evidence" value="ECO:0007669"/>
    <property type="project" value="UniProtKB-UniRule"/>
</dbReference>
<dbReference type="PANTHER" id="PTHR33910:SF1">
    <property type="entry name" value="PROTEIN TRANSLOCASE SUBUNIT SECE"/>
    <property type="match status" value="1"/>
</dbReference>
<comment type="subunit">
    <text evidence="9">Component of the Sec protein translocase complex. Heterotrimer consisting of SecY, SecE and SecG subunits. The heterotrimers can form oligomers, although 1 heterotrimer is thought to be able to translocate proteins. Interacts with the ribosome. Interacts with SecDF, and other proteins may be involved. Interacts with SecA.</text>
</comment>
<dbReference type="InterPro" id="IPR001901">
    <property type="entry name" value="Translocase_SecE/Sec61-g"/>
</dbReference>
<evidence type="ECO:0000256" key="4">
    <source>
        <dbReference type="ARBA" id="ARBA00022692"/>
    </source>
</evidence>
<sequence>MSTNTEDQGNSMDIVKWGLVVVLVAAAVIGNQYFDTYSVLYRAIAVVVAMAVALFVAAQTVKGKAAWAFTQEARLEVRKVVWPSRQETTQTTLIVFAVTALVAFCVWLLDMGLVKIVNLITGV</sequence>
<keyword evidence="3 9" id="KW-1003">Cell membrane</keyword>
<dbReference type="HAMAP" id="MF_00422">
    <property type="entry name" value="SecE"/>
    <property type="match status" value="1"/>
</dbReference>
<dbReference type="NCBIfam" id="TIGR00964">
    <property type="entry name" value="secE_bact"/>
    <property type="match status" value="1"/>
</dbReference>
<evidence type="ECO:0000256" key="9">
    <source>
        <dbReference type="HAMAP-Rule" id="MF_00422"/>
    </source>
</evidence>
<proteinExistence type="inferred from homology"/>
<accession>A0A6H1UH72</accession>
<dbReference type="InterPro" id="IPR005807">
    <property type="entry name" value="SecE_bac"/>
</dbReference>
<gene>
    <name evidence="9 10" type="primary">secE</name>
    <name evidence="10" type="ORF">HER31_16935</name>
</gene>
<organism evidence="10 11">
    <name type="scientific">Ferrimonas lipolytica</name>
    <dbReference type="NCBI Taxonomy" id="2724191"/>
    <lineage>
        <taxon>Bacteria</taxon>
        <taxon>Pseudomonadati</taxon>
        <taxon>Pseudomonadota</taxon>
        <taxon>Gammaproteobacteria</taxon>
        <taxon>Alteromonadales</taxon>
        <taxon>Ferrimonadaceae</taxon>
        <taxon>Ferrimonas</taxon>
    </lineage>
</organism>
<dbReference type="KEGG" id="fes:HER31_16935"/>
<comment type="function">
    <text evidence="9">Essential subunit of the Sec protein translocation channel SecYEG. Clamps together the 2 halves of SecY. May contact the channel plug during translocation.</text>
</comment>
<reference evidence="10 11" key="1">
    <citation type="submission" date="2020-04" db="EMBL/GenBank/DDBJ databases">
        <title>Ferrimonas sp. S7 isolated from sea water.</title>
        <authorList>
            <person name="Bae S.S."/>
            <person name="Baek K."/>
        </authorList>
    </citation>
    <scope>NUCLEOTIDE SEQUENCE [LARGE SCALE GENOMIC DNA]</scope>
    <source>
        <strain evidence="10 11">S7</strain>
    </source>
</reference>
<feature type="transmembrane region" description="Helical" evidence="9">
    <location>
        <begin position="91"/>
        <end position="109"/>
    </location>
</feature>
<keyword evidence="4 9" id="KW-0812">Transmembrane</keyword>
<evidence type="ECO:0000256" key="7">
    <source>
        <dbReference type="ARBA" id="ARBA00023010"/>
    </source>
</evidence>
<keyword evidence="5 9" id="KW-0653">Protein transport</keyword>
<keyword evidence="7 9" id="KW-0811">Translocation</keyword>
<dbReference type="PRINTS" id="PR01650">
    <property type="entry name" value="SECETRNLCASE"/>
</dbReference>
<comment type="similarity">
    <text evidence="9">Belongs to the SecE/SEC61-gamma family.</text>
</comment>
<feature type="transmembrane region" description="Helical" evidence="9">
    <location>
        <begin position="40"/>
        <end position="58"/>
    </location>
</feature>